<keyword evidence="2 12" id="KW-1003">Cell membrane</keyword>
<dbReference type="PANTHER" id="PTHR28259:SF1">
    <property type="entry name" value="FLUORIDE EXPORT PROTEIN 1-RELATED"/>
    <property type="match status" value="1"/>
</dbReference>
<evidence type="ECO:0000256" key="2">
    <source>
        <dbReference type="ARBA" id="ARBA00022475"/>
    </source>
</evidence>
<dbReference type="Proteomes" id="UP000698752">
    <property type="component" value="Unassembled WGS sequence"/>
</dbReference>
<dbReference type="EMBL" id="JAAEDI010000003">
    <property type="protein sequence ID" value="MBR0648588.1"/>
    <property type="molecule type" value="Genomic_DNA"/>
</dbReference>
<keyword evidence="7 12" id="KW-0406">Ion transport</keyword>
<comment type="activity regulation">
    <text evidence="12">Na(+) is not transported, but it plays an essential structural role and its presence is essential for fluoride channel function.</text>
</comment>
<evidence type="ECO:0000256" key="1">
    <source>
        <dbReference type="ARBA" id="ARBA00004651"/>
    </source>
</evidence>
<accession>A0ABS5EC37</accession>
<evidence type="ECO:0000256" key="5">
    <source>
        <dbReference type="ARBA" id="ARBA00022989"/>
    </source>
</evidence>
<keyword evidence="12" id="KW-0813">Transport</keyword>
<keyword evidence="3" id="KW-0997">Cell inner membrane</keyword>
<dbReference type="HAMAP" id="MF_00454">
    <property type="entry name" value="FluC"/>
    <property type="match status" value="1"/>
</dbReference>
<keyword evidence="9 12" id="KW-0407">Ion channel</keyword>
<name>A0ABS5EC37_9PROT</name>
<keyword evidence="5 12" id="KW-1133">Transmembrane helix</keyword>
<evidence type="ECO:0000256" key="10">
    <source>
        <dbReference type="ARBA" id="ARBA00035120"/>
    </source>
</evidence>
<protein>
    <recommendedName>
        <fullName evidence="12">Fluoride-specific ion channel FluC</fullName>
    </recommendedName>
</protein>
<evidence type="ECO:0000313" key="13">
    <source>
        <dbReference type="EMBL" id="MBR0648588.1"/>
    </source>
</evidence>
<comment type="subcellular location">
    <subcellularLocation>
        <location evidence="1 12">Cell membrane</location>
        <topology evidence="1 12">Multi-pass membrane protein</topology>
    </subcellularLocation>
</comment>
<organism evidence="13 14">
    <name type="scientific">Neoroseomonas terrae</name>
    <dbReference type="NCBI Taxonomy" id="424799"/>
    <lineage>
        <taxon>Bacteria</taxon>
        <taxon>Pseudomonadati</taxon>
        <taxon>Pseudomonadota</taxon>
        <taxon>Alphaproteobacteria</taxon>
        <taxon>Acetobacterales</taxon>
        <taxon>Acetobacteraceae</taxon>
        <taxon>Neoroseomonas</taxon>
    </lineage>
</organism>
<feature type="transmembrane region" description="Helical" evidence="12">
    <location>
        <begin position="66"/>
        <end position="90"/>
    </location>
</feature>
<proteinExistence type="inferred from homology"/>
<comment type="caution">
    <text evidence="13">The sequence shown here is derived from an EMBL/GenBank/DDBJ whole genome shotgun (WGS) entry which is preliminary data.</text>
</comment>
<evidence type="ECO:0000256" key="6">
    <source>
        <dbReference type="ARBA" id="ARBA00023053"/>
    </source>
</evidence>
<dbReference type="PANTHER" id="PTHR28259">
    <property type="entry name" value="FLUORIDE EXPORT PROTEIN 1-RELATED"/>
    <property type="match status" value="1"/>
</dbReference>
<evidence type="ECO:0000313" key="14">
    <source>
        <dbReference type="Proteomes" id="UP000698752"/>
    </source>
</evidence>
<evidence type="ECO:0000256" key="11">
    <source>
        <dbReference type="ARBA" id="ARBA00035585"/>
    </source>
</evidence>
<sequence>MALQMVLVFLGGGLGAMAREAFMMLLARDSTAFPVDIFAANLLASLLLGLVTGLKRSDRASARAVLLIGTGFTGGMSTFSTFIFGAYSGMMEPSDFVLSIVYLFSSLVLGFIAMWVGLRVAMRPRTA</sequence>
<evidence type="ECO:0000256" key="7">
    <source>
        <dbReference type="ARBA" id="ARBA00023065"/>
    </source>
</evidence>
<evidence type="ECO:0000256" key="3">
    <source>
        <dbReference type="ARBA" id="ARBA00022519"/>
    </source>
</evidence>
<feature type="transmembrane region" description="Helical" evidence="12">
    <location>
        <begin position="34"/>
        <end position="54"/>
    </location>
</feature>
<dbReference type="Pfam" id="PF02537">
    <property type="entry name" value="CRCB"/>
    <property type="match status" value="1"/>
</dbReference>
<keyword evidence="6 12" id="KW-0915">Sodium</keyword>
<evidence type="ECO:0000256" key="8">
    <source>
        <dbReference type="ARBA" id="ARBA00023136"/>
    </source>
</evidence>
<dbReference type="InterPro" id="IPR003691">
    <property type="entry name" value="FluC"/>
</dbReference>
<comment type="function">
    <text evidence="12">Fluoride-specific ion channel. Important for reducing fluoride concentration in the cell, thus reducing its toxicity.</text>
</comment>
<feature type="transmembrane region" description="Helical" evidence="12">
    <location>
        <begin position="96"/>
        <end position="118"/>
    </location>
</feature>
<gene>
    <name evidence="13" type="primary">ccrB</name>
    <name evidence="12" type="synonym">crcB</name>
    <name evidence="12" type="synonym">fluC</name>
    <name evidence="13" type="ORF">GXW78_02845</name>
</gene>
<comment type="catalytic activity">
    <reaction evidence="11">
        <text>fluoride(in) = fluoride(out)</text>
        <dbReference type="Rhea" id="RHEA:76159"/>
        <dbReference type="ChEBI" id="CHEBI:17051"/>
    </reaction>
    <physiologicalReaction direction="left-to-right" evidence="11">
        <dbReference type="Rhea" id="RHEA:76160"/>
    </physiologicalReaction>
</comment>
<keyword evidence="12" id="KW-0479">Metal-binding</keyword>
<feature type="binding site" evidence="12">
    <location>
        <position position="74"/>
    </location>
    <ligand>
        <name>Na(+)</name>
        <dbReference type="ChEBI" id="CHEBI:29101"/>
        <note>structural</note>
    </ligand>
</feature>
<comment type="similarity">
    <text evidence="10 12">Belongs to the fluoride channel Fluc/FEX (TC 1.A.43) family.</text>
</comment>
<evidence type="ECO:0000256" key="12">
    <source>
        <dbReference type="HAMAP-Rule" id="MF_00454"/>
    </source>
</evidence>
<keyword evidence="8 12" id="KW-0472">Membrane</keyword>
<feature type="binding site" evidence="12">
    <location>
        <position position="77"/>
    </location>
    <ligand>
        <name>Na(+)</name>
        <dbReference type="ChEBI" id="CHEBI:29101"/>
        <note>structural</note>
    </ligand>
</feature>
<keyword evidence="4 12" id="KW-0812">Transmembrane</keyword>
<keyword evidence="14" id="KW-1185">Reference proteome</keyword>
<reference evidence="14" key="1">
    <citation type="journal article" date="2021" name="Syst. Appl. Microbiol.">
        <title>Roseomonas hellenica sp. nov., isolated from roots of wild-growing Alkanna tinctoria.</title>
        <authorList>
            <person name="Rat A."/>
            <person name="Naranjo H.D."/>
            <person name="Lebbe L."/>
            <person name="Cnockaert M."/>
            <person name="Krigas N."/>
            <person name="Grigoriadou K."/>
            <person name="Maloupa E."/>
            <person name="Willems A."/>
        </authorList>
    </citation>
    <scope>NUCLEOTIDE SEQUENCE [LARGE SCALE GENOMIC DNA]</scope>
    <source>
        <strain evidence="14">LMG 31159</strain>
    </source>
</reference>
<evidence type="ECO:0000256" key="4">
    <source>
        <dbReference type="ARBA" id="ARBA00022692"/>
    </source>
</evidence>
<evidence type="ECO:0000256" key="9">
    <source>
        <dbReference type="ARBA" id="ARBA00023303"/>
    </source>
</evidence>